<proteinExistence type="predicted"/>
<dbReference type="EMBL" id="AACABH010000051">
    <property type="protein sequence ID" value="EAJ7105431.1"/>
    <property type="molecule type" value="Genomic_DNA"/>
</dbReference>
<dbReference type="RefSeq" id="WP_115635444.1">
    <property type="nucleotide sequence ID" value="NZ_JAEMGF010000064.1"/>
</dbReference>
<accession>A0A5L4DGD8</accession>
<dbReference type="PANTHER" id="PTHR34504">
    <property type="entry name" value="ANTITOXIN HICB"/>
    <property type="match status" value="1"/>
</dbReference>
<reference evidence="3" key="2">
    <citation type="submission" date="2019-08" db="EMBL/GenBank/DDBJ databases">
        <authorList>
            <consortium name="GenomeTrakr network: Whole genome sequencing for foodborne pathogen traceback"/>
        </authorList>
    </citation>
    <scope>NUCLEOTIDE SEQUENCE</scope>
    <source>
        <strain evidence="3">TTU_623</strain>
    </source>
</reference>
<dbReference type="PANTHER" id="PTHR34504:SF2">
    <property type="entry name" value="UPF0150 PROTEIN SSL0259"/>
    <property type="match status" value="1"/>
</dbReference>
<reference evidence="2" key="1">
    <citation type="submission" date="2018-05" db="EMBL/GenBank/DDBJ databases">
        <authorList>
            <consortium name="PulseNet: The National Subtyping Network for Foodborne Disease Surveillance"/>
            <person name="Tarr C.L."/>
            <person name="Trees E."/>
            <person name="Katz L.S."/>
            <person name="Carleton-Romer H.A."/>
            <person name="Stroika S."/>
            <person name="Kucerova Z."/>
            <person name="Roache K.F."/>
            <person name="Sabol A.L."/>
            <person name="Besser J."/>
            <person name="Gerner-Smidt P."/>
        </authorList>
    </citation>
    <scope>NUCLEOTIDE SEQUENCE</scope>
    <source>
        <strain evidence="2">D2813</strain>
    </source>
</reference>
<evidence type="ECO:0000313" key="2">
    <source>
        <dbReference type="EMBL" id="EAJ7105431.1"/>
    </source>
</evidence>
<comment type="caution">
    <text evidence="2">The sequence shown here is derived from an EMBL/GenBank/DDBJ whole genome shotgun (WGS) entry which is preliminary data.</text>
</comment>
<organism evidence="2">
    <name type="scientific">Campylobacter upsaliensis</name>
    <dbReference type="NCBI Taxonomy" id="28080"/>
    <lineage>
        <taxon>Bacteria</taxon>
        <taxon>Pseudomonadati</taxon>
        <taxon>Campylobacterota</taxon>
        <taxon>Epsilonproteobacteria</taxon>
        <taxon>Campylobacterales</taxon>
        <taxon>Campylobacteraceae</taxon>
        <taxon>Campylobacter</taxon>
    </lineage>
</organism>
<dbReference type="AlphaFoldDB" id="A0A5L4DGD8"/>
<dbReference type="InterPro" id="IPR031807">
    <property type="entry name" value="HicB-like"/>
</dbReference>
<dbReference type="GeneID" id="77230125"/>
<gene>
    <name evidence="3" type="ORF">FSE91_07065</name>
    <name evidence="2" type="ORF">YZ54_08035</name>
</gene>
<evidence type="ECO:0000259" key="1">
    <source>
        <dbReference type="Pfam" id="PF15919"/>
    </source>
</evidence>
<dbReference type="SUPFAM" id="SSF143100">
    <property type="entry name" value="TTHA1013/TTHA0281-like"/>
    <property type="match status" value="1"/>
</dbReference>
<dbReference type="Gene3D" id="3.30.160.250">
    <property type="match status" value="1"/>
</dbReference>
<name>A0A5L4DGD8_CAMUP</name>
<protein>
    <submittedName>
        <fullName evidence="2">Type II toxin-antitoxin system HicB family antitoxin</fullName>
    </submittedName>
</protein>
<dbReference type="InterPro" id="IPR051404">
    <property type="entry name" value="TA_system_antitoxin"/>
</dbReference>
<dbReference type="InterPro" id="IPR035069">
    <property type="entry name" value="TTHA1013/TTHA0281-like"/>
</dbReference>
<feature type="domain" description="HicB-like antitoxin of toxin-antitoxin system" evidence="1">
    <location>
        <begin position="4"/>
        <end position="58"/>
    </location>
</feature>
<dbReference type="Pfam" id="PF15919">
    <property type="entry name" value="HicB_lk_antitox"/>
    <property type="match status" value="1"/>
</dbReference>
<evidence type="ECO:0000313" key="3">
    <source>
        <dbReference type="EMBL" id="ECK6930558.1"/>
    </source>
</evidence>
<sequence length="73" mass="8154">MHFTAIIEKDENGYFAYVPELKGCVSEGKSYEEALCNIQEACGLYLKSLQEDELKALQTKWISIAPIQVGLNA</sequence>
<dbReference type="EMBL" id="AAJCUB010000029">
    <property type="protein sequence ID" value="ECK6930558.1"/>
    <property type="molecule type" value="Genomic_DNA"/>
</dbReference>